<sequence length="397" mass="44934">MKISDITIKTFRTYADRWDVGHALPLPNTQMMQTVLTIHTDEGVVGHYFGGGSHGDNEGLNVVDQQQILWRIKDLLVGQDPMDREMIWKWMWVANVQENVASVIDNALWDLAGRYANLPVYKLMGGAGREKVKAYASTYPNIGKPHVYAEHALACKNEGYIAYKIHPHYFWNPETGQPTPGRPSNIKADIETCHLVREAVGPDYVLMFDPWGTYMTMEEAIQVGRELEKLNFYWYEHPMPEYRTESYVRLSRELSIPILSPEIIAGGVFSRAEWILRGAGDMSRIDVVRGGITGARKTAIVAEAYGLRCEMHMAGWGNLQVIGATSEDTSEYYEKGLLAPGVDYDAPHPYLKNTVDKIDSEGFVHMPKGPGMGYEIEWDYIDDNLIEPNATTKKTHW</sequence>
<dbReference type="Gene3D" id="3.30.390.10">
    <property type="entry name" value="Enolase-like, N-terminal domain"/>
    <property type="match status" value="1"/>
</dbReference>
<dbReference type="InterPro" id="IPR029065">
    <property type="entry name" value="Enolase_C-like"/>
</dbReference>
<dbReference type="Pfam" id="PF13378">
    <property type="entry name" value="MR_MLE_C"/>
    <property type="match status" value="1"/>
</dbReference>
<dbReference type="InterPro" id="IPR029017">
    <property type="entry name" value="Enolase-like_N"/>
</dbReference>
<dbReference type="InterPro" id="IPR013341">
    <property type="entry name" value="Mandelate_racemase_N_dom"/>
</dbReference>
<dbReference type="SMART" id="SM00922">
    <property type="entry name" value="MR_MLE"/>
    <property type="match status" value="1"/>
</dbReference>
<evidence type="ECO:0000259" key="4">
    <source>
        <dbReference type="SMART" id="SM00922"/>
    </source>
</evidence>
<dbReference type="SUPFAM" id="SSF54826">
    <property type="entry name" value="Enolase N-terminal domain-like"/>
    <property type="match status" value="1"/>
</dbReference>
<dbReference type="Gene3D" id="3.20.20.120">
    <property type="entry name" value="Enolase-like C-terminal domain"/>
    <property type="match status" value="1"/>
</dbReference>
<evidence type="ECO:0000313" key="5">
    <source>
        <dbReference type="EMBL" id="OEO30079.1"/>
    </source>
</evidence>
<dbReference type="RefSeq" id="WP_069910711.1">
    <property type="nucleotide sequence ID" value="NZ_LAJE02000235.1"/>
</dbReference>
<dbReference type="AlphaFoldDB" id="A0A1E5XND5"/>
<dbReference type="Proteomes" id="UP000095463">
    <property type="component" value="Unassembled WGS sequence"/>
</dbReference>
<evidence type="ECO:0000256" key="2">
    <source>
        <dbReference type="ARBA" id="ARBA00022723"/>
    </source>
</evidence>
<dbReference type="InterPro" id="IPR046945">
    <property type="entry name" value="RHMD-like"/>
</dbReference>
<dbReference type="GO" id="GO:0016836">
    <property type="term" value="F:hydro-lyase activity"/>
    <property type="evidence" value="ECO:0007669"/>
    <property type="project" value="TreeGrafter"/>
</dbReference>
<dbReference type="SFLD" id="SFLDS00001">
    <property type="entry name" value="Enolase"/>
    <property type="match status" value="1"/>
</dbReference>
<dbReference type="Pfam" id="PF02746">
    <property type="entry name" value="MR_MLE_N"/>
    <property type="match status" value="1"/>
</dbReference>
<name>A0A1E5XND5_9HYPH</name>
<evidence type="ECO:0000256" key="1">
    <source>
        <dbReference type="ARBA" id="ARBA00001946"/>
    </source>
</evidence>
<keyword evidence="6" id="KW-1185">Reference proteome</keyword>
<dbReference type="GO" id="GO:0016052">
    <property type="term" value="P:carbohydrate catabolic process"/>
    <property type="evidence" value="ECO:0007669"/>
    <property type="project" value="TreeGrafter"/>
</dbReference>
<comment type="caution">
    <text evidence="5">The sequence shown here is derived from an EMBL/GenBank/DDBJ whole genome shotgun (WGS) entry which is preliminary data.</text>
</comment>
<dbReference type="GO" id="GO:0000287">
    <property type="term" value="F:magnesium ion binding"/>
    <property type="evidence" value="ECO:0007669"/>
    <property type="project" value="TreeGrafter"/>
</dbReference>
<dbReference type="PANTHER" id="PTHR13794:SF58">
    <property type="entry name" value="MITOCHONDRIAL ENOLASE SUPERFAMILY MEMBER 1"/>
    <property type="match status" value="1"/>
</dbReference>
<dbReference type="InterPro" id="IPR036849">
    <property type="entry name" value="Enolase-like_C_sf"/>
</dbReference>
<dbReference type="SUPFAM" id="SSF51604">
    <property type="entry name" value="Enolase C-terminal domain-like"/>
    <property type="match status" value="1"/>
</dbReference>
<gene>
    <name evidence="5" type="ORF">VW23_001460</name>
</gene>
<dbReference type="EMBL" id="LAJE02000235">
    <property type="protein sequence ID" value="OEO30079.1"/>
    <property type="molecule type" value="Genomic_DNA"/>
</dbReference>
<comment type="cofactor">
    <cofactor evidence="1">
        <name>Mg(2+)</name>
        <dbReference type="ChEBI" id="CHEBI:18420"/>
    </cofactor>
</comment>
<evidence type="ECO:0000256" key="3">
    <source>
        <dbReference type="ARBA" id="ARBA00022842"/>
    </source>
</evidence>
<accession>A0A1E5XND5</accession>
<dbReference type="InterPro" id="IPR013342">
    <property type="entry name" value="Mandelate_racemase_C"/>
</dbReference>
<keyword evidence="3" id="KW-0460">Magnesium</keyword>
<reference evidence="5 6" key="1">
    <citation type="journal article" date="2015" name="Genome Announc.">
        <title>Genome Assemblies of Three Soil-Associated Devosia species: D. insulae, D. limi, and D. soli.</title>
        <authorList>
            <person name="Hassan Y.I."/>
            <person name="Lepp D."/>
            <person name="Zhou T."/>
        </authorList>
    </citation>
    <scope>NUCLEOTIDE SEQUENCE [LARGE SCALE GENOMIC DNA]</scope>
    <source>
        <strain evidence="5 6">DS-56</strain>
    </source>
</reference>
<evidence type="ECO:0000313" key="6">
    <source>
        <dbReference type="Proteomes" id="UP000095463"/>
    </source>
</evidence>
<dbReference type="OrthoDB" id="9802699at2"/>
<dbReference type="PANTHER" id="PTHR13794">
    <property type="entry name" value="ENOLASE SUPERFAMILY, MANDELATE RACEMASE"/>
    <property type="match status" value="1"/>
</dbReference>
<proteinExistence type="predicted"/>
<feature type="domain" description="Mandelate racemase/muconate lactonizing enzyme C-terminal" evidence="4">
    <location>
        <begin position="145"/>
        <end position="257"/>
    </location>
</feature>
<keyword evidence="2" id="KW-0479">Metal-binding</keyword>
<organism evidence="5 6">
    <name type="scientific">Devosia insulae DS-56</name>
    <dbReference type="NCBI Taxonomy" id="1116389"/>
    <lineage>
        <taxon>Bacteria</taxon>
        <taxon>Pseudomonadati</taxon>
        <taxon>Pseudomonadota</taxon>
        <taxon>Alphaproteobacteria</taxon>
        <taxon>Hyphomicrobiales</taxon>
        <taxon>Devosiaceae</taxon>
        <taxon>Devosia</taxon>
    </lineage>
</organism>
<protein>
    <recommendedName>
        <fullName evidence="4">Mandelate racemase/muconate lactonizing enzyme C-terminal domain-containing protein</fullName>
    </recommendedName>
</protein>